<keyword evidence="1" id="KW-0472">Membrane</keyword>
<evidence type="ECO:0000313" key="2">
    <source>
        <dbReference type="EMBL" id="DAD68414.1"/>
    </source>
</evidence>
<organism evidence="2">
    <name type="scientific">Siphoviridae sp. ctTic26</name>
    <dbReference type="NCBI Taxonomy" id="2823583"/>
    <lineage>
        <taxon>Viruses</taxon>
        <taxon>Duplodnaviria</taxon>
        <taxon>Heunggongvirae</taxon>
        <taxon>Uroviricota</taxon>
        <taxon>Caudoviricetes</taxon>
    </lineage>
</organism>
<accession>A0A8S5LEP4</accession>
<proteinExistence type="predicted"/>
<name>A0A8S5LEP4_9CAUD</name>
<dbReference type="EMBL" id="BK014701">
    <property type="protein sequence ID" value="DAD68414.1"/>
    <property type="molecule type" value="Genomic_DNA"/>
</dbReference>
<protein>
    <submittedName>
        <fullName evidence="2">Uncharacterized protein</fullName>
    </submittedName>
</protein>
<feature type="transmembrane region" description="Helical" evidence="1">
    <location>
        <begin position="35"/>
        <end position="53"/>
    </location>
</feature>
<reference evidence="2" key="1">
    <citation type="journal article" date="2021" name="Proc. Natl. Acad. Sci. U.S.A.">
        <title>A Catalog of Tens of Thousands of Viruses from Human Metagenomes Reveals Hidden Associations with Chronic Diseases.</title>
        <authorList>
            <person name="Tisza M.J."/>
            <person name="Buck C.B."/>
        </authorList>
    </citation>
    <scope>NUCLEOTIDE SEQUENCE</scope>
    <source>
        <strain evidence="2">CtTic26</strain>
    </source>
</reference>
<feature type="transmembrane region" description="Helical" evidence="1">
    <location>
        <begin position="7"/>
        <end position="29"/>
    </location>
</feature>
<sequence length="57" mass="6490">MLKIFIGVLQAGLVILKLLGLLHMGWWQVLMPLEIIFGILILVFLLLGVIKFIECKK</sequence>
<evidence type="ECO:0000256" key="1">
    <source>
        <dbReference type="SAM" id="Phobius"/>
    </source>
</evidence>
<keyword evidence="1" id="KW-0812">Transmembrane</keyword>
<keyword evidence="1" id="KW-1133">Transmembrane helix</keyword>